<organism evidence="4 5">
    <name type="scientific">Tepidiforma thermophila (strain KCTC 52669 / CGMCC 1.13589 / G233)</name>
    <dbReference type="NCBI Taxonomy" id="2761530"/>
    <lineage>
        <taxon>Bacteria</taxon>
        <taxon>Bacillati</taxon>
        <taxon>Chloroflexota</taxon>
        <taxon>Tepidiformia</taxon>
        <taxon>Tepidiformales</taxon>
        <taxon>Tepidiformaceae</taxon>
        <taxon>Tepidiforma</taxon>
    </lineage>
</organism>
<dbReference type="Gene3D" id="3.40.109.10">
    <property type="entry name" value="NADH Oxidase"/>
    <property type="match status" value="1"/>
</dbReference>
<comment type="caution">
    <text evidence="4">The sequence shown here is derived from an EMBL/GenBank/DDBJ whole genome shotgun (WGS) entry which is preliminary data.</text>
</comment>
<dbReference type="EMBL" id="PDJQ01000001">
    <property type="protein sequence ID" value="PFG74661.1"/>
    <property type="molecule type" value="Genomic_DNA"/>
</dbReference>
<dbReference type="PANTHER" id="PTHR43673:SF10">
    <property type="entry name" value="NADH DEHYDROGENASE_NAD(P)H NITROREDUCTASE XCC3605-RELATED"/>
    <property type="match status" value="1"/>
</dbReference>
<protein>
    <submittedName>
        <fullName evidence="4">Nitroreductase</fullName>
    </submittedName>
</protein>
<dbReference type="InterPro" id="IPR029479">
    <property type="entry name" value="Nitroreductase"/>
</dbReference>
<dbReference type="PANTHER" id="PTHR43673">
    <property type="entry name" value="NAD(P)H NITROREDUCTASE YDGI-RELATED"/>
    <property type="match status" value="1"/>
</dbReference>
<sequence length="219" mass="24491">MDLIDGIMTLRAIRRYTPEPVTDDEVLTCLRAARQAPSGGNIQPWQFLVVRDAATREALGEIYRRAYDRYEPAMLAATPPLRDEAEAERHRRTVASARHLAEHFAEAPVAVLFLMPNISMTLRDAEGPLDVGSPYASVYPAVQNFMLAARALGIGTTLTTVIRIYQDEVRQLLGIPDRYEIAALVPMGRPRGRFGVAPRKPLGAVTHWERFGNRRVDLD</sequence>
<dbReference type="GO" id="GO:0016491">
    <property type="term" value="F:oxidoreductase activity"/>
    <property type="evidence" value="ECO:0007669"/>
    <property type="project" value="UniProtKB-KW"/>
</dbReference>
<feature type="domain" description="Nitroreductase" evidence="3">
    <location>
        <begin position="11"/>
        <end position="189"/>
    </location>
</feature>
<evidence type="ECO:0000256" key="1">
    <source>
        <dbReference type="ARBA" id="ARBA00007118"/>
    </source>
</evidence>
<comment type="similarity">
    <text evidence="1">Belongs to the nitroreductase family.</text>
</comment>
<name>A0A2A9HHN5_TEPT2</name>
<dbReference type="Pfam" id="PF00881">
    <property type="entry name" value="Nitroreductase"/>
    <property type="match status" value="1"/>
</dbReference>
<dbReference type="SUPFAM" id="SSF55469">
    <property type="entry name" value="FMN-dependent nitroreductase-like"/>
    <property type="match status" value="1"/>
</dbReference>
<accession>A0A2A9HHN5</accession>
<dbReference type="InterPro" id="IPR000415">
    <property type="entry name" value="Nitroreductase-like"/>
</dbReference>
<dbReference type="RefSeq" id="WP_098504031.1">
    <property type="nucleotide sequence ID" value="NZ_PDJQ01000001.1"/>
</dbReference>
<evidence type="ECO:0000313" key="4">
    <source>
        <dbReference type="EMBL" id="PFG74661.1"/>
    </source>
</evidence>
<keyword evidence="5" id="KW-1185">Reference proteome</keyword>
<dbReference type="AlphaFoldDB" id="A0A2A9HHN5"/>
<evidence type="ECO:0000256" key="2">
    <source>
        <dbReference type="ARBA" id="ARBA00023002"/>
    </source>
</evidence>
<evidence type="ECO:0000259" key="3">
    <source>
        <dbReference type="Pfam" id="PF00881"/>
    </source>
</evidence>
<gene>
    <name evidence="4" type="ORF">A9A59_1898</name>
</gene>
<reference evidence="4 5" key="1">
    <citation type="submission" date="2017-09" db="EMBL/GenBank/DDBJ databases">
        <title>Sequencing the genomes of two abundant thermophiles in Great Basin hot springs: Thermocrinis jamiesonii and novel Chloroflexi Thermoflexus hugenholtzii.</title>
        <authorList>
            <person name="Hedlund B."/>
        </authorList>
    </citation>
    <scope>NUCLEOTIDE SEQUENCE [LARGE SCALE GENOMIC DNA]</scope>
    <source>
        <strain evidence="4 5">G233</strain>
    </source>
</reference>
<dbReference type="Proteomes" id="UP000223071">
    <property type="component" value="Unassembled WGS sequence"/>
</dbReference>
<proteinExistence type="inferred from homology"/>
<keyword evidence="2" id="KW-0560">Oxidoreductase</keyword>
<evidence type="ECO:0000313" key="5">
    <source>
        <dbReference type="Proteomes" id="UP000223071"/>
    </source>
</evidence>